<dbReference type="PROSITE" id="PS50889">
    <property type="entry name" value="S4"/>
    <property type="match status" value="1"/>
</dbReference>
<evidence type="ECO:0000259" key="2">
    <source>
        <dbReference type="Pfam" id="PF01479"/>
    </source>
</evidence>
<dbReference type="AlphaFoldDB" id="C5WDH8"/>
<name>C5WDH8_9ENTR</name>
<dbReference type="InterPro" id="IPR036986">
    <property type="entry name" value="S4_RNA-bd_sf"/>
</dbReference>
<evidence type="ECO:0000313" key="3">
    <source>
        <dbReference type="EMBL" id="BAH83384.1"/>
    </source>
</evidence>
<dbReference type="SUPFAM" id="SSF55174">
    <property type="entry name" value="Alpha-L RNA-binding motif"/>
    <property type="match status" value="1"/>
</dbReference>
<dbReference type="Pfam" id="PF01479">
    <property type="entry name" value="S4"/>
    <property type="match status" value="1"/>
</dbReference>
<evidence type="ECO:0000313" key="4">
    <source>
        <dbReference type="Proteomes" id="UP000061704"/>
    </source>
</evidence>
<sequence length="67" mass="8042">MIHMKQQIELTAKISVCHSGKRIDHALSKLFPEYSRSYIKKWIINHIVKINNRVINKPKKKFLREIK</sequence>
<dbReference type="STRING" id="476281.ICMP_541"/>
<organism evidence="3 4">
    <name type="scientific">Candidatus Ishikawaella capsulata Mpkobe</name>
    <dbReference type="NCBI Taxonomy" id="476281"/>
    <lineage>
        <taxon>Bacteria</taxon>
        <taxon>Pseudomonadati</taxon>
        <taxon>Pseudomonadota</taxon>
        <taxon>Gammaproteobacteria</taxon>
        <taxon>Enterobacterales</taxon>
        <taxon>Enterobacteriaceae</taxon>
        <taxon>Candidatus Ishikawella</taxon>
    </lineage>
</organism>
<reference evidence="3 4" key="1">
    <citation type="journal article" date="2011" name="Genome Biol. Evol.">
        <title>Reductive evolution of bacterial genome in insect gut environment.</title>
        <authorList>
            <person name="Nikoh N."/>
            <person name="Hosokawa T."/>
            <person name="Ohshima K."/>
            <person name="Hattori M."/>
            <person name="Fukatsu T."/>
        </authorList>
    </citation>
    <scope>NUCLEOTIDE SEQUENCE [LARGE SCALE GENOMIC DNA]</scope>
    <source>
        <strain evidence="3 4">Mpkobe</strain>
    </source>
</reference>
<evidence type="ECO:0000256" key="1">
    <source>
        <dbReference type="PROSITE-ProRule" id="PRU00182"/>
    </source>
</evidence>
<accession>C5WDH8</accession>
<feature type="domain" description="RNA-binding S4" evidence="2">
    <location>
        <begin position="22"/>
        <end position="61"/>
    </location>
</feature>
<dbReference type="KEGG" id="icp:ICMP_541"/>
<proteinExistence type="predicted"/>
<dbReference type="HOGENOM" id="CLU_2804443_0_0_6"/>
<dbReference type="CDD" id="cd00165">
    <property type="entry name" value="S4"/>
    <property type="match status" value="1"/>
</dbReference>
<dbReference type="EMBL" id="AP010872">
    <property type="protein sequence ID" value="BAH83384.1"/>
    <property type="molecule type" value="Genomic_DNA"/>
</dbReference>
<protein>
    <submittedName>
        <fullName evidence="3">23S rRNA pseudouridine synthase</fullName>
    </submittedName>
</protein>
<dbReference type="Proteomes" id="UP000061704">
    <property type="component" value="Chromosome"/>
</dbReference>
<keyword evidence="4" id="KW-1185">Reference proteome</keyword>
<dbReference type="GO" id="GO:0003723">
    <property type="term" value="F:RNA binding"/>
    <property type="evidence" value="ECO:0007669"/>
    <property type="project" value="UniProtKB-KW"/>
</dbReference>
<dbReference type="InterPro" id="IPR002942">
    <property type="entry name" value="S4_RNA-bd"/>
</dbReference>
<keyword evidence="1" id="KW-0694">RNA-binding</keyword>
<dbReference type="Gene3D" id="3.10.290.10">
    <property type="entry name" value="RNA-binding S4 domain"/>
    <property type="match status" value="1"/>
</dbReference>
<gene>
    <name evidence="3" type="primary">rluD</name>
    <name evidence="3" type="ORF">ICMP_541</name>
</gene>